<comment type="caution">
    <text evidence="1">The sequence shown here is derived from an EMBL/GenBank/DDBJ whole genome shotgun (WGS) entry which is preliminary data.</text>
</comment>
<accession>A0A0F9GIF2</accession>
<organism evidence="1">
    <name type="scientific">marine sediment metagenome</name>
    <dbReference type="NCBI Taxonomy" id="412755"/>
    <lineage>
        <taxon>unclassified sequences</taxon>
        <taxon>metagenomes</taxon>
        <taxon>ecological metagenomes</taxon>
    </lineage>
</organism>
<name>A0A0F9GIF2_9ZZZZ</name>
<evidence type="ECO:0000313" key="1">
    <source>
        <dbReference type="EMBL" id="KKL98578.1"/>
    </source>
</evidence>
<feature type="non-terminal residue" evidence="1">
    <location>
        <position position="1"/>
    </location>
</feature>
<sequence length="106" mass="11278">GIAVTGTATIAGRSQGAVSYDLYNSVFFGKDAHGSVGLGFKHIKEIYLAGDELPGVQMISKPKGSAGSGDPLNEISTLGWKSWHVAKILNPLWIRTVRHTASKLEV</sequence>
<dbReference type="AlphaFoldDB" id="A0A0F9GIF2"/>
<reference evidence="1" key="1">
    <citation type="journal article" date="2015" name="Nature">
        <title>Complex archaea that bridge the gap between prokaryotes and eukaryotes.</title>
        <authorList>
            <person name="Spang A."/>
            <person name="Saw J.H."/>
            <person name="Jorgensen S.L."/>
            <person name="Zaremba-Niedzwiedzka K."/>
            <person name="Martijn J."/>
            <person name="Lind A.E."/>
            <person name="van Eijk R."/>
            <person name="Schleper C."/>
            <person name="Guy L."/>
            <person name="Ettema T.J."/>
        </authorList>
    </citation>
    <scope>NUCLEOTIDE SEQUENCE</scope>
</reference>
<dbReference type="EMBL" id="LAZR01017881">
    <property type="protein sequence ID" value="KKL98578.1"/>
    <property type="molecule type" value="Genomic_DNA"/>
</dbReference>
<gene>
    <name evidence="1" type="ORF">LCGC14_1822970</name>
</gene>
<proteinExistence type="predicted"/>
<protein>
    <submittedName>
        <fullName evidence="1">Uncharacterized protein</fullName>
    </submittedName>
</protein>